<feature type="chain" id="PRO_5047303578" evidence="1">
    <location>
        <begin position="29"/>
        <end position="58"/>
    </location>
</feature>
<comment type="caution">
    <text evidence="2">The sequence shown here is derived from an EMBL/GenBank/DDBJ whole genome shotgun (WGS) entry which is preliminary data.</text>
</comment>
<keyword evidence="1" id="KW-0732">Signal</keyword>
<evidence type="ECO:0000313" key="3">
    <source>
        <dbReference type="Proteomes" id="UP001595839"/>
    </source>
</evidence>
<sequence length="58" mass="6173">MITHVKRGLLCAATALAVLFPTVTPAHADEEVRLLEGIAALPVAEEVRAGYDRDKGCL</sequence>
<reference evidence="3" key="1">
    <citation type="journal article" date="2019" name="Int. J. Syst. Evol. Microbiol.">
        <title>The Global Catalogue of Microorganisms (GCM) 10K type strain sequencing project: providing services to taxonomists for standard genome sequencing and annotation.</title>
        <authorList>
            <consortium name="The Broad Institute Genomics Platform"/>
            <consortium name="The Broad Institute Genome Sequencing Center for Infectious Disease"/>
            <person name="Wu L."/>
            <person name="Ma J."/>
        </authorList>
    </citation>
    <scope>NUCLEOTIDE SEQUENCE [LARGE SCALE GENOMIC DNA]</scope>
    <source>
        <strain evidence="3">CGMCC 4.7177</strain>
    </source>
</reference>
<name>A0ABV9BBH6_9ACTN</name>
<accession>A0ABV9BBH6</accession>
<proteinExistence type="predicted"/>
<dbReference type="RefSeq" id="WP_381187588.1">
    <property type="nucleotide sequence ID" value="NZ_JBHSFK010000083.1"/>
</dbReference>
<organism evidence="2 3">
    <name type="scientific">Streptomyces vulcanius</name>
    <dbReference type="NCBI Taxonomy" id="1441876"/>
    <lineage>
        <taxon>Bacteria</taxon>
        <taxon>Bacillati</taxon>
        <taxon>Actinomycetota</taxon>
        <taxon>Actinomycetes</taxon>
        <taxon>Kitasatosporales</taxon>
        <taxon>Streptomycetaceae</taxon>
        <taxon>Streptomyces</taxon>
    </lineage>
</organism>
<protein>
    <submittedName>
        <fullName evidence="2">Uncharacterized protein</fullName>
    </submittedName>
</protein>
<evidence type="ECO:0000313" key="2">
    <source>
        <dbReference type="EMBL" id="MFC4508467.1"/>
    </source>
</evidence>
<gene>
    <name evidence="2" type="ORF">ACFPIH_55340</name>
</gene>
<dbReference type="Proteomes" id="UP001595839">
    <property type="component" value="Unassembled WGS sequence"/>
</dbReference>
<keyword evidence="3" id="KW-1185">Reference proteome</keyword>
<evidence type="ECO:0000256" key="1">
    <source>
        <dbReference type="SAM" id="SignalP"/>
    </source>
</evidence>
<feature type="signal peptide" evidence="1">
    <location>
        <begin position="1"/>
        <end position="28"/>
    </location>
</feature>
<dbReference type="EMBL" id="JBHSFK010000083">
    <property type="protein sequence ID" value="MFC4508467.1"/>
    <property type="molecule type" value="Genomic_DNA"/>
</dbReference>